<dbReference type="Proteomes" id="UP000299102">
    <property type="component" value="Unassembled WGS sequence"/>
</dbReference>
<organism evidence="1 2">
    <name type="scientific">Eumeta variegata</name>
    <name type="common">Bagworm moth</name>
    <name type="synonym">Eumeta japonica</name>
    <dbReference type="NCBI Taxonomy" id="151549"/>
    <lineage>
        <taxon>Eukaryota</taxon>
        <taxon>Metazoa</taxon>
        <taxon>Ecdysozoa</taxon>
        <taxon>Arthropoda</taxon>
        <taxon>Hexapoda</taxon>
        <taxon>Insecta</taxon>
        <taxon>Pterygota</taxon>
        <taxon>Neoptera</taxon>
        <taxon>Endopterygota</taxon>
        <taxon>Lepidoptera</taxon>
        <taxon>Glossata</taxon>
        <taxon>Ditrysia</taxon>
        <taxon>Tineoidea</taxon>
        <taxon>Psychidae</taxon>
        <taxon>Oiketicinae</taxon>
        <taxon>Eumeta</taxon>
    </lineage>
</organism>
<keyword evidence="2" id="KW-1185">Reference proteome</keyword>
<evidence type="ECO:0000313" key="2">
    <source>
        <dbReference type="Proteomes" id="UP000299102"/>
    </source>
</evidence>
<protein>
    <submittedName>
        <fullName evidence="1">Calcium-binding protein E63-1</fullName>
    </submittedName>
</protein>
<reference evidence="1 2" key="1">
    <citation type="journal article" date="2019" name="Commun. Biol.">
        <title>The bagworm genome reveals a unique fibroin gene that provides high tensile strength.</title>
        <authorList>
            <person name="Kono N."/>
            <person name="Nakamura H."/>
            <person name="Ohtoshi R."/>
            <person name="Tomita M."/>
            <person name="Numata K."/>
            <person name="Arakawa K."/>
        </authorList>
    </citation>
    <scope>NUCLEOTIDE SEQUENCE [LARGE SCALE GENOMIC DNA]</scope>
</reference>
<dbReference type="EMBL" id="BGZK01000148">
    <property type="protein sequence ID" value="GBP23224.1"/>
    <property type="molecule type" value="Genomic_DNA"/>
</dbReference>
<comment type="caution">
    <text evidence="1">The sequence shown here is derived from an EMBL/GenBank/DDBJ whole genome shotgun (WGS) entry which is preliminary data.</text>
</comment>
<evidence type="ECO:0000313" key="1">
    <source>
        <dbReference type="EMBL" id="GBP23224.1"/>
    </source>
</evidence>
<sequence>MTGSSNINITDNFVKADSRSLGNGLIDENEFMQWVTKIQALQGLDVSTSGGDSEEEITKDLLAAFK</sequence>
<dbReference type="AlphaFoldDB" id="A0A4C1UBC0"/>
<accession>A0A4C1UBC0</accession>
<dbReference type="OrthoDB" id="26525at2759"/>
<gene>
    <name evidence="1" type="primary">Eip63F-1</name>
    <name evidence="1" type="ORF">EVAR_82389_1</name>
</gene>
<proteinExistence type="predicted"/>
<name>A0A4C1UBC0_EUMVA</name>